<accession>A0AA41Q6W4</accession>
<dbReference type="Proteomes" id="UP001165378">
    <property type="component" value="Unassembled WGS sequence"/>
</dbReference>
<dbReference type="InterPro" id="IPR027417">
    <property type="entry name" value="P-loop_NTPase"/>
</dbReference>
<evidence type="ECO:0000313" key="3">
    <source>
        <dbReference type="Proteomes" id="UP001165378"/>
    </source>
</evidence>
<comment type="caution">
    <text evidence="2">The sequence shown here is derived from an EMBL/GenBank/DDBJ whole genome shotgun (WGS) entry which is preliminary data.</text>
</comment>
<sequence length="247" mass="26577">MTPISEHLTPLSVLPAPRSSDEALLAPHTPAPAPAATLPPAPYAPTLAERLSHVRWMAGGTGAGKSTVSAMLGEQYGIPVFHGDPHEPGWIARSGPQHPNLYALARLPPGSFWAGRTPKQAFHATPSVHGETLAHLVEDILARPVDGPLIVDYFGMLPEHLAPLLTDPAHAVFMLPTAEFRARVMQERHGATGCPDILAKRLVRDGMWDRRMRRQAARSGMRVFTTDGTVPLQDTADAIAAHFGFTA</sequence>
<feature type="region of interest" description="Disordered" evidence="1">
    <location>
        <begin position="22"/>
        <end position="41"/>
    </location>
</feature>
<gene>
    <name evidence="2" type="ORF">LZ495_35975</name>
</gene>
<protein>
    <submittedName>
        <fullName evidence="2">Uncharacterized protein</fullName>
    </submittedName>
</protein>
<dbReference type="RefSeq" id="WP_235057359.1">
    <property type="nucleotide sequence ID" value="NZ_JAKFHA010000036.1"/>
</dbReference>
<evidence type="ECO:0000256" key="1">
    <source>
        <dbReference type="SAM" id="MobiDB-lite"/>
    </source>
</evidence>
<feature type="compositionally biased region" description="Pro residues" evidence="1">
    <location>
        <begin position="29"/>
        <end position="41"/>
    </location>
</feature>
<evidence type="ECO:0000313" key="2">
    <source>
        <dbReference type="EMBL" id="MCF2532583.1"/>
    </source>
</evidence>
<proteinExistence type="predicted"/>
<dbReference type="Gene3D" id="3.40.50.300">
    <property type="entry name" value="P-loop containing nucleotide triphosphate hydrolases"/>
    <property type="match status" value="1"/>
</dbReference>
<dbReference type="EMBL" id="JAKFHA010000036">
    <property type="protein sequence ID" value="MCF2532583.1"/>
    <property type="molecule type" value="Genomic_DNA"/>
</dbReference>
<name>A0AA41Q6W4_9ACTN</name>
<reference evidence="2" key="1">
    <citation type="submission" date="2022-01" db="EMBL/GenBank/DDBJ databases">
        <title>Genome-Based Taxonomic Classification of the Phylum Actinobacteria.</title>
        <authorList>
            <person name="Gao Y."/>
        </authorList>
    </citation>
    <scope>NUCLEOTIDE SEQUENCE</scope>
    <source>
        <strain evidence="2">KLBMP 8922</strain>
    </source>
</reference>
<keyword evidence="3" id="KW-1185">Reference proteome</keyword>
<organism evidence="2 3">
    <name type="scientific">Yinghuangia soli</name>
    <dbReference type="NCBI Taxonomy" id="2908204"/>
    <lineage>
        <taxon>Bacteria</taxon>
        <taxon>Bacillati</taxon>
        <taxon>Actinomycetota</taxon>
        <taxon>Actinomycetes</taxon>
        <taxon>Kitasatosporales</taxon>
        <taxon>Streptomycetaceae</taxon>
        <taxon>Yinghuangia</taxon>
    </lineage>
</organism>
<dbReference type="SUPFAM" id="SSF52540">
    <property type="entry name" value="P-loop containing nucleoside triphosphate hydrolases"/>
    <property type="match status" value="1"/>
</dbReference>
<dbReference type="AlphaFoldDB" id="A0AA41Q6W4"/>